<keyword evidence="4 6" id="KW-0808">Transferase</keyword>
<evidence type="ECO:0000259" key="7">
    <source>
        <dbReference type="Pfam" id="PF00185"/>
    </source>
</evidence>
<dbReference type="Pfam" id="PF00185">
    <property type="entry name" value="OTCace"/>
    <property type="match status" value="1"/>
</dbReference>
<dbReference type="SUPFAM" id="SSF53671">
    <property type="entry name" value="Aspartate/ornithine carbamoyltransferase"/>
    <property type="match status" value="1"/>
</dbReference>
<feature type="binding site" evidence="6">
    <location>
        <begin position="130"/>
        <end position="133"/>
    </location>
    <ligand>
        <name>carbamoyl phosphate</name>
        <dbReference type="ChEBI" id="CHEBI:58228"/>
    </ligand>
</feature>
<dbReference type="GO" id="GO:0004585">
    <property type="term" value="F:ornithine carbamoyltransferase activity"/>
    <property type="evidence" value="ECO:0007669"/>
    <property type="project" value="UniProtKB-UniRule"/>
</dbReference>
<accession>A0A1M5Y7B5</accession>
<dbReference type="PROSITE" id="PS00097">
    <property type="entry name" value="CARBAMOYLTRANSFERASE"/>
    <property type="match status" value="1"/>
</dbReference>
<evidence type="ECO:0000313" key="9">
    <source>
        <dbReference type="EMBL" id="SHI07862.1"/>
    </source>
</evidence>
<keyword evidence="6" id="KW-0963">Cytoplasm</keyword>
<dbReference type="FunFam" id="3.40.50.1370:FF:000008">
    <property type="entry name" value="Ornithine carbamoyltransferase"/>
    <property type="match status" value="1"/>
</dbReference>
<feature type="binding site" evidence="6">
    <location>
        <begin position="262"/>
        <end position="263"/>
    </location>
    <ligand>
        <name>carbamoyl phosphate</name>
        <dbReference type="ChEBI" id="CHEBI:58228"/>
    </ligand>
</feature>
<dbReference type="AlphaFoldDB" id="A0A1M5Y7B5"/>
<feature type="binding site" evidence="6">
    <location>
        <position position="222"/>
    </location>
    <ligand>
        <name>L-ornithine</name>
        <dbReference type="ChEBI" id="CHEBI:46911"/>
    </ligand>
</feature>
<evidence type="ECO:0000313" key="10">
    <source>
        <dbReference type="Proteomes" id="UP000184139"/>
    </source>
</evidence>
<dbReference type="RefSeq" id="WP_073378430.1">
    <property type="nucleotide sequence ID" value="NZ_FQXS01000029.1"/>
</dbReference>
<dbReference type="EMBL" id="FQXS01000029">
    <property type="protein sequence ID" value="SHI07862.1"/>
    <property type="molecule type" value="Genomic_DNA"/>
</dbReference>
<evidence type="ECO:0000256" key="6">
    <source>
        <dbReference type="HAMAP-Rule" id="MF_01109"/>
    </source>
</evidence>
<protein>
    <recommendedName>
        <fullName evidence="3 6">Ornithine carbamoyltransferase</fullName>
        <shortName evidence="6">OTCase</shortName>
        <ecNumber evidence="3 6">2.1.3.3</ecNumber>
    </recommendedName>
</protein>
<dbReference type="STRING" id="1121409.SAMN02745124_03707"/>
<dbReference type="InterPro" id="IPR002292">
    <property type="entry name" value="Orn/put_carbamltrans"/>
</dbReference>
<reference evidence="9 10" key="1">
    <citation type="submission" date="2016-11" db="EMBL/GenBank/DDBJ databases">
        <authorList>
            <person name="Jaros S."/>
            <person name="Januszkiewicz K."/>
            <person name="Wedrychowicz H."/>
        </authorList>
    </citation>
    <scope>NUCLEOTIDE SEQUENCE [LARGE SCALE GENOMIC DNA]</scope>
    <source>
        <strain evidence="9 10">DSM 9705</strain>
    </source>
</reference>
<evidence type="ECO:0000259" key="8">
    <source>
        <dbReference type="Pfam" id="PF02729"/>
    </source>
</evidence>
<gene>
    <name evidence="9" type="ORF">SAMN02745124_03707</name>
</gene>
<dbReference type="InterPro" id="IPR006130">
    <property type="entry name" value="Asp/Orn_carbamoylTrfase"/>
</dbReference>
<feature type="domain" description="Aspartate/ornithine carbamoyltransferase carbamoyl-P binding" evidence="8">
    <location>
        <begin position="3"/>
        <end position="143"/>
    </location>
</feature>
<dbReference type="InterPro" id="IPR024904">
    <property type="entry name" value="OTCase_ArgI"/>
</dbReference>
<dbReference type="PRINTS" id="PR00102">
    <property type="entry name" value="OTCASE"/>
</dbReference>
<dbReference type="GO" id="GO:0016597">
    <property type="term" value="F:amino acid binding"/>
    <property type="evidence" value="ECO:0007669"/>
    <property type="project" value="InterPro"/>
</dbReference>
<dbReference type="PANTHER" id="PTHR45753:SF3">
    <property type="entry name" value="ORNITHINE TRANSCARBAMYLASE, MITOCHONDRIAL"/>
    <property type="match status" value="1"/>
</dbReference>
<dbReference type="NCBIfam" id="TIGR00658">
    <property type="entry name" value="orni_carb_tr"/>
    <property type="match status" value="1"/>
</dbReference>
<sequence>MTKHFLSLQDFTSTELTGLVDRALELKQQRRDGVTHNRLAGRIIGLVFEKPSTRTRVSFESAMYGLGGQVIFLSARDTQLARSEPLKDMARVMSRYVDGMVVRTFGQDVVEELARFATVPVINALTDLHHPCQVLSDIMTVVEQKGAIEQLKIAWVGDGNNMANSWIQAAARFGFELALACPEGYEPNQEILGTARSQASKPITVVRDPAQAVQDAEVINVDVWASMGQEEEQQERLRTFSAYQLNDALLALAPKTVIVLHCLPAHRGEEITNEVLEAYHEVIFDQAENKMHMHKAILETLLNPQA</sequence>
<dbReference type="InterPro" id="IPR006132">
    <property type="entry name" value="Asp/Orn_carbamoyltranf_P-bd"/>
</dbReference>
<feature type="binding site" evidence="6">
    <location>
        <position position="290"/>
    </location>
    <ligand>
        <name>carbamoyl phosphate</name>
        <dbReference type="ChEBI" id="CHEBI:58228"/>
    </ligand>
</feature>
<organism evidence="9 10">
    <name type="scientific">Desulfofustis glycolicus DSM 9705</name>
    <dbReference type="NCBI Taxonomy" id="1121409"/>
    <lineage>
        <taxon>Bacteria</taxon>
        <taxon>Pseudomonadati</taxon>
        <taxon>Thermodesulfobacteriota</taxon>
        <taxon>Desulfobulbia</taxon>
        <taxon>Desulfobulbales</taxon>
        <taxon>Desulfocapsaceae</taxon>
        <taxon>Desulfofustis</taxon>
    </lineage>
</organism>
<dbReference type="EC" id="2.1.3.3" evidence="3 6"/>
<name>A0A1M5Y7B5_9BACT</name>
<evidence type="ECO:0000256" key="3">
    <source>
        <dbReference type="ARBA" id="ARBA00013007"/>
    </source>
</evidence>
<feature type="binding site" evidence="6">
    <location>
        <begin position="226"/>
        <end position="227"/>
    </location>
    <ligand>
        <name>L-ornithine</name>
        <dbReference type="ChEBI" id="CHEBI:46911"/>
    </ligand>
</feature>
<evidence type="ECO:0000256" key="1">
    <source>
        <dbReference type="ARBA" id="ARBA00004975"/>
    </source>
</evidence>
<dbReference type="GO" id="GO:0019240">
    <property type="term" value="P:citrulline biosynthetic process"/>
    <property type="evidence" value="ECO:0007669"/>
    <property type="project" value="TreeGrafter"/>
</dbReference>
<dbReference type="Pfam" id="PF02729">
    <property type="entry name" value="OTCace_N"/>
    <property type="match status" value="1"/>
</dbReference>
<dbReference type="NCBIfam" id="NF001986">
    <property type="entry name" value="PRK00779.1"/>
    <property type="match status" value="1"/>
</dbReference>
<comment type="similarity">
    <text evidence="2 6">Belongs to the aspartate/ornithine carbamoyltransferase superfamily. OTCase family.</text>
</comment>
<feature type="binding site" evidence="6">
    <location>
        <position position="103"/>
    </location>
    <ligand>
        <name>carbamoyl phosphate</name>
        <dbReference type="ChEBI" id="CHEBI:58228"/>
    </ligand>
</feature>
<dbReference type="HAMAP" id="MF_01109">
    <property type="entry name" value="OTCase"/>
    <property type="match status" value="1"/>
</dbReference>
<dbReference type="GO" id="GO:0042450">
    <property type="term" value="P:L-arginine biosynthetic process via ornithine"/>
    <property type="evidence" value="ECO:0007669"/>
    <property type="project" value="UniProtKB-UniRule"/>
</dbReference>
<comment type="catalytic activity">
    <reaction evidence="5 6">
        <text>carbamoyl phosphate + L-ornithine = L-citrulline + phosphate + H(+)</text>
        <dbReference type="Rhea" id="RHEA:19513"/>
        <dbReference type="ChEBI" id="CHEBI:15378"/>
        <dbReference type="ChEBI" id="CHEBI:43474"/>
        <dbReference type="ChEBI" id="CHEBI:46911"/>
        <dbReference type="ChEBI" id="CHEBI:57743"/>
        <dbReference type="ChEBI" id="CHEBI:58228"/>
        <dbReference type="EC" id="2.1.3.3"/>
    </reaction>
</comment>
<comment type="pathway">
    <text evidence="1">Amino-acid biosynthesis; L-arginine biosynthesis; L-arginine from L-ornithine and carbamoyl phosphate: step 1/3.</text>
</comment>
<evidence type="ECO:0000256" key="5">
    <source>
        <dbReference type="ARBA" id="ARBA00048772"/>
    </source>
</evidence>
<feature type="domain" description="Aspartate/ornithine carbamoyltransferase Asp/Orn-binding" evidence="7">
    <location>
        <begin position="150"/>
        <end position="300"/>
    </location>
</feature>
<feature type="binding site" evidence="6">
    <location>
        <position position="79"/>
    </location>
    <ligand>
        <name>carbamoyl phosphate</name>
        <dbReference type="ChEBI" id="CHEBI:58228"/>
    </ligand>
</feature>
<dbReference type="InterPro" id="IPR036901">
    <property type="entry name" value="Asp/Orn_carbamoylTrfase_sf"/>
</dbReference>
<dbReference type="Proteomes" id="UP000184139">
    <property type="component" value="Unassembled WGS sequence"/>
</dbReference>
<comment type="subcellular location">
    <subcellularLocation>
        <location evidence="6">Cytoplasm</location>
    </subcellularLocation>
</comment>
<dbReference type="InterPro" id="IPR006131">
    <property type="entry name" value="Asp_carbamoyltransf_Asp/Orn-bd"/>
</dbReference>
<evidence type="ECO:0000256" key="2">
    <source>
        <dbReference type="ARBA" id="ARBA00007805"/>
    </source>
</evidence>
<evidence type="ECO:0000256" key="4">
    <source>
        <dbReference type="ARBA" id="ARBA00022679"/>
    </source>
</evidence>
<dbReference type="PANTHER" id="PTHR45753">
    <property type="entry name" value="ORNITHINE CARBAMOYLTRANSFERASE, MITOCHONDRIAL"/>
    <property type="match status" value="1"/>
</dbReference>
<dbReference type="OrthoDB" id="9774690at2"/>
<dbReference type="PRINTS" id="PR00100">
    <property type="entry name" value="AOTCASE"/>
</dbReference>
<dbReference type="GO" id="GO:0005737">
    <property type="term" value="C:cytoplasm"/>
    <property type="evidence" value="ECO:0007669"/>
    <property type="project" value="UniProtKB-SubCell"/>
</dbReference>
<dbReference type="Gene3D" id="3.40.50.1370">
    <property type="entry name" value="Aspartate/ornithine carbamoyltransferase"/>
    <property type="match status" value="2"/>
</dbReference>
<feature type="binding site" evidence="6">
    <location>
        <position position="161"/>
    </location>
    <ligand>
        <name>L-ornithine</name>
        <dbReference type="ChEBI" id="CHEBI:46911"/>
    </ligand>
</feature>
<feature type="binding site" evidence="6">
    <location>
        <begin position="52"/>
        <end position="55"/>
    </location>
    <ligand>
        <name>carbamoyl phosphate</name>
        <dbReference type="ChEBI" id="CHEBI:58228"/>
    </ligand>
</feature>
<keyword evidence="10" id="KW-1185">Reference proteome</keyword>
<proteinExistence type="inferred from homology"/>